<sequence length="368" mass="40147">MMLIAPPMQKTRANPINNGPAQLTDAARWSAVKARDASFDGKFYYSVLTTGVYCRPSCSARLARRENVAFHASCAEAERAGFRPCKRCKPNESSLRDQYAAKILDACRRIEQSDEPPKLDELAQATGLSTYHFHRVFKAIVGLTPKAYAVAHRQKRVRENLARSSSVTDAIYASGFNSSGRFYENSADFLGMTPTDFRVGGSNAEMRFAVGECSLGSILVAASSKGVTAIFLGDDPDTLVRNLQDRFPKANLIGGDSSFEAIVAAAVSAVETPDQGFNLPLDVRGTAFQHRVWQALREVPSGTTTTYTEIAERLGMPKAVRAVANACGANKIAVVIPCHRVVRNDGSLSGYRWGVERKRALLKRESKS</sequence>
<evidence type="ECO:0000256" key="6">
    <source>
        <dbReference type="ARBA" id="ARBA00022833"/>
    </source>
</evidence>
<dbReference type="PANTHER" id="PTHR10815:SF14">
    <property type="entry name" value="BIFUNCTIONAL TRANSCRIPTIONAL ACTIVATOR_DNA REPAIR ENZYME ADA"/>
    <property type="match status" value="1"/>
</dbReference>
<evidence type="ECO:0000256" key="16">
    <source>
        <dbReference type="PIRSR" id="PIRSR000409-3"/>
    </source>
</evidence>
<reference evidence="19" key="1">
    <citation type="journal article" date="2011" name="J. Bacteriol.">
        <title>Genome sequences of eight morphologically diverse alphaproteobacteria.</title>
        <authorList>
            <consortium name="US DOE Joint Genome Institute"/>
            <person name="Brown P.J."/>
            <person name="Kysela D.T."/>
            <person name="Buechlein A."/>
            <person name="Hemmerich C."/>
            <person name="Brun Y.V."/>
        </authorList>
    </citation>
    <scope>NUCLEOTIDE SEQUENCE [LARGE SCALE GENOMIC DNA]</scope>
    <source>
        <strain evidence="19">ATCC 51888 / DSM 1869 / NCIB 11706 / TK 0415</strain>
    </source>
</reference>
<keyword evidence="2" id="KW-0489">Methyltransferase</keyword>
<dbReference type="GO" id="GO:0043565">
    <property type="term" value="F:sequence-specific DNA binding"/>
    <property type="evidence" value="ECO:0007669"/>
    <property type="project" value="InterPro"/>
</dbReference>
<feature type="active site" description="Nucleophile; methyl group acceptor from either O6-methylguanine or O4-methylthymine" evidence="15">
    <location>
        <position position="338"/>
    </location>
</feature>
<dbReference type="EMBL" id="CP002083">
    <property type="protein sequence ID" value="ADJ22156.1"/>
    <property type="molecule type" value="Genomic_DNA"/>
</dbReference>
<dbReference type="InterPro" id="IPR036631">
    <property type="entry name" value="MGMT_N_sf"/>
</dbReference>
<feature type="active site" description="Nucleophile; methyl group acceptor from methylphosphotriester" evidence="15">
    <location>
        <position position="54"/>
    </location>
</feature>
<keyword evidence="11" id="KW-0234">DNA repair</keyword>
<evidence type="ECO:0000256" key="4">
    <source>
        <dbReference type="ARBA" id="ARBA00022723"/>
    </source>
</evidence>
<comment type="catalytic activity">
    <reaction evidence="1">
        <text>a 4-O-methyl-thymidine in DNA + L-cysteinyl-[protein] = a thymidine in DNA + S-methyl-L-cysteinyl-[protein]</text>
        <dbReference type="Rhea" id="RHEA:53428"/>
        <dbReference type="Rhea" id="RHEA-COMP:10131"/>
        <dbReference type="Rhea" id="RHEA-COMP:10132"/>
        <dbReference type="Rhea" id="RHEA-COMP:13555"/>
        <dbReference type="Rhea" id="RHEA-COMP:13556"/>
        <dbReference type="ChEBI" id="CHEBI:29950"/>
        <dbReference type="ChEBI" id="CHEBI:82612"/>
        <dbReference type="ChEBI" id="CHEBI:137386"/>
        <dbReference type="ChEBI" id="CHEBI:137387"/>
        <dbReference type="EC" id="2.1.1.63"/>
    </reaction>
</comment>
<dbReference type="eggNOG" id="COG2169">
    <property type="taxonomic scope" value="Bacteria"/>
</dbReference>
<dbReference type="Gene3D" id="3.30.160.70">
    <property type="entry name" value="Methylated DNA-protein cysteine methyltransferase domain"/>
    <property type="match status" value="1"/>
</dbReference>
<dbReference type="SUPFAM" id="SSF46767">
    <property type="entry name" value="Methylated DNA-protein cysteine methyltransferase, C-terminal domain"/>
    <property type="match status" value="1"/>
</dbReference>
<dbReference type="GO" id="GO:0003700">
    <property type="term" value="F:DNA-binding transcription factor activity"/>
    <property type="evidence" value="ECO:0007669"/>
    <property type="project" value="InterPro"/>
</dbReference>
<keyword evidence="6 16" id="KW-0862">Zinc</keyword>
<keyword evidence="3" id="KW-0808">Transferase</keyword>
<evidence type="ECO:0000256" key="5">
    <source>
        <dbReference type="ARBA" id="ARBA00022763"/>
    </source>
</evidence>
<comment type="similarity">
    <text evidence="13">In the C-terminal section; belongs to the MGMT family.</text>
</comment>
<dbReference type="InterPro" id="IPR014048">
    <property type="entry name" value="MethylDNA_cys_MeTrfase_DNA-bd"/>
</dbReference>
<evidence type="ECO:0000256" key="1">
    <source>
        <dbReference type="ARBA" id="ARBA00001286"/>
    </source>
</evidence>
<dbReference type="SUPFAM" id="SSF46689">
    <property type="entry name" value="Homeodomain-like"/>
    <property type="match status" value="1"/>
</dbReference>
<dbReference type="eggNOG" id="COG0350">
    <property type="taxonomic scope" value="Bacteria"/>
</dbReference>
<dbReference type="InterPro" id="IPR035451">
    <property type="entry name" value="Ada-like_dom_sf"/>
</dbReference>
<gene>
    <name evidence="18" type="ordered locus">Hden_0331</name>
</gene>
<keyword evidence="4 16" id="KW-0479">Metal-binding</keyword>
<evidence type="ECO:0000256" key="3">
    <source>
        <dbReference type="ARBA" id="ARBA00022679"/>
    </source>
</evidence>
<dbReference type="Gene3D" id="1.10.10.10">
    <property type="entry name" value="Winged helix-like DNA-binding domain superfamily/Winged helix DNA-binding domain"/>
    <property type="match status" value="1"/>
</dbReference>
<dbReference type="STRING" id="582899.Hden_0331"/>
<dbReference type="InterPro" id="IPR001497">
    <property type="entry name" value="MethylDNA_cys_MeTrfase_AS"/>
</dbReference>
<dbReference type="KEGG" id="hdn:Hden_0331"/>
<evidence type="ECO:0000259" key="17">
    <source>
        <dbReference type="PROSITE" id="PS01124"/>
    </source>
</evidence>
<keyword evidence="10" id="KW-0804">Transcription</keyword>
<dbReference type="InterPro" id="IPR004026">
    <property type="entry name" value="Ada_DNA_repair_Zn-bd"/>
</dbReference>
<evidence type="ECO:0000256" key="14">
    <source>
        <dbReference type="ARBA" id="ARBA00078299"/>
    </source>
</evidence>
<dbReference type="GO" id="GO:0003908">
    <property type="term" value="F:methylated-DNA-[protein]-cysteine S-methyltransferase activity"/>
    <property type="evidence" value="ECO:0007669"/>
    <property type="project" value="UniProtKB-EC"/>
</dbReference>
<dbReference type="SUPFAM" id="SSF53155">
    <property type="entry name" value="Methylated DNA-protein cysteine methyltransferase domain"/>
    <property type="match status" value="1"/>
</dbReference>
<evidence type="ECO:0000256" key="9">
    <source>
        <dbReference type="ARBA" id="ARBA00023159"/>
    </source>
</evidence>
<dbReference type="FunFam" id="3.40.10.10:FF:000001">
    <property type="entry name" value="DNA-3-methyladenine glycosylase 2"/>
    <property type="match status" value="1"/>
</dbReference>
<evidence type="ECO:0000256" key="10">
    <source>
        <dbReference type="ARBA" id="ARBA00023163"/>
    </source>
</evidence>
<feature type="binding site" evidence="16">
    <location>
        <position position="54"/>
    </location>
    <ligand>
        <name>Zn(2+)</name>
        <dbReference type="ChEBI" id="CHEBI:29105"/>
    </ligand>
</feature>
<dbReference type="Proteomes" id="UP000002033">
    <property type="component" value="Chromosome"/>
</dbReference>
<name>D8JR04_HYPDA</name>
<dbReference type="InterPro" id="IPR036388">
    <property type="entry name" value="WH-like_DNA-bd_sf"/>
</dbReference>
<feature type="binding site" evidence="16">
    <location>
        <position position="85"/>
    </location>
    <ligand>
        <name>Zn(2+)</name>
        <dbReference type="ChEBI" id="CHEBI:29105"/>
    </ligand>
</feature>
<comment type="cofactor">
    <cofactor evidence="16">
        <name>Zn(2+)</name>
        <dbReference type="ChEBI" id="CHEBI:29105"/>
    </cofactor>
    <text evidence="16">Binds 1 zinc ion per subunit.</text>
</comment>
<dbReference type="InterPro" id="IPR018060">
    <property type="entry name" value="HTH_AraC"/>
</dbReference>
<dbReference type="NCBIfam" id="NF011964">
    <property type="entry name" value="PRK15435.1"/>
    <property type="match status" value="1"/>
</dbReference>
<evidence type="ECO:0000256" key="13">
    <source>
        <dbReference type="ARBA" id="ARBA00060908"/>
    </source>
</evidence>
<dbReference type="AlphaFoldDB" id="D8JR04"/>
<dbReference type="PIRSF" id="PIRSF000409">
    <property type="entry name" value="Ada"/>
    <property type="match status" value="1"/>
</dbReference>
<dbReference type="FunFam" id="1.10.10.10:FF:000410">
    <property type="entry name" value="ADA regulatory protein, putative"/>
    <property type="match status" value="1"/>
</dbReference>
<dbReference type="Pfam" id="PF12833">
    <property type="entry name" value="HTH_18"/>
    <property type="match status" value="1"/>
</dbReference>
<dbReference type="HOGENOM" id="CLU_000445_52_0_5"/>
<comment type="catalytic activity">
    <reaction evidence="12">
        <text>a 6-O-methyl-2'-deoxyguanosine in DNA + L-cysteinyl-[protein] = S-methyl-L-cysteinyl-[protein] + a 2'-deoxyguanosine in DNA</text>
        <dbReference type="Rhea" id="RHEA:24000"/>
        <dbReference type="Rhea" id="RHEA-COMP:10131"/>
        <dbReference type="Rhea" id="RHEA-COMP:10132"/>
        <dbReference type="Rhea" id="RHEA-COMP:11367"/>
        <dbReference type="Rhea" id="RHEA-COMP:11368"/>
        <dbReference type="ChEBI" id="CHEBI:29950"/>
        <dbReference type="ChEBI" id="CHEBI:82612"/>
        <dbReference type="ChEBI" id="CHEBI:85445"/>
        <dbReference type="ChEBI" id="CHEBI:85448"/>
        <dbReference type="EC" id="2.1.1.63"/>
    </reaction>
</comment>
<dbReference type="Pfam" id="PF02805">
    <property type="entry name" value="Ada_Zn_binding"/>
    <property type="match status" value="1"/>
</dbReference>
<dbReference type="SUPFAM" id="SSF57884">
    <property type="entry name" value="Ada DNA repair protein, N-terminal domain (N-Ada 10)"/>
    <property type="match status" value="1"/>
</dbReference>
<feature type="binding site" evidence="16">
    <location>
        <position position="58"/>
    </location>
    <ligand>
        <name>Zn(2+)</name>
        <dbReference type="ChEBI" id="CHEBI:29105"/>
    </ligand>
</feature>
<evidence type="ECO:0000256" key="15">
    <source>
        <dbReference type="PIRSR" id="PIRSR000409-1"/>
    </source>
</evidence>
<evidence type="ECO:0000256" key="7">
    <source>
        <dbReference type="ARBA" id="ARBA00023015"/>
    </source>
</evidence>
<dbReference type="Gene3D" id="3.40.10.10">
    <property type="entry name" value="DNA Methylphosphotriester Repair Domain"/>
    <property type="match status" value="1"/>
</dbReference>
<evidence type="ECO:0000256" key="12">
    <source>
        <dbReference type="ARBA" id="ARBA00049348"/>
    </source>
</evidence>
<evidence type="ECO:0000256" key="8">
    <source>
        <dbReference type="ARBA" id="ARBA00023125"/>
    </source>
</evidence>
<feature type="domain" description="HTH araC/xylS-type" evidence="17">
    <location>
        <begin position="118"/>
        <end position="200"/>
    </location>
</feature>
<organism evidence="18 19">
    <name type="scientific">Hyphomicrobium denitrificans (strain ATCC 51888 / DSM 1869 / NCIMB 11706 / TK 0415)</name>
    <dbReference type="NCBI Taxonomy" id="582899"/>
    <lineage>
        <taxon>Bacteria</taxon>
        <taxon>Pseudomonadati</taxon>
        <taxon>Pseudomonadota</taxon>
        <taxon>Alphaproteobacteria</taxon>
        <taxon>Hyphomicrobiales</taxon>
        <taxon>Hyphomicrobiaceae</taxon>
        <taxon>Hyphomicrobium</taxon>
    </lineage>
</organism>
<evidence type="ECO:0000256" key="2">
    <source>
        <dbReference type="ARBA" id="ARBA00022603"/>
    </source>
</evidence>
<evidence type="ECO:0000256" key="11">
    <source>
        <dbReference type="ARBA" id="ARBA00023204"/>
    </source>
</evidence>
<protein>
    <recommendedName>
        <fullName evidence="14">Regulatory protein of adaptive response</fullName>
    </recommendedName>
</protein>
<keyword evidence="5" id="KW-0227">DNA damage</keyword>
<keyword evidence="9" id="KW-0010">Activator</keyword>
<dbReference type="CDD" id="cd06445">
    <property type="entry name" value="ATase"/>
    <property type="match status" value="1"/>
</dbReference>
<dbReference type="InterPro" id="IPR009057">
    <property type="entry name" value="Homeodomain-like_sf"/>
</dbReference>
<dbReference type="InterPro" id="IPR036217">
    <property type="entry name" value="MethylDNA_cys_MeTrfase_DNAb"/>
</dbReference>
<evidence type="ECO:0000313" key="18">
    <source>
        <dbReference type="EMBL" id="ADJ22156.1"/>
    </source>
</evidence>
<keyword evidence="19" id="KW-1185">Reference proteome</keyword>
<dbReference type="Pfam" id="PF01035">
    <property type="entry name" value="DNA_binding_1"/>
    <property type="match status" value="1"/>
</dbReference>
<dbReference type="PANTHER" id="PTHR10815">
    <property type="entry name" value="METHYLATED-DNA--PROTEIN-CYSTEINE METHYLTRANSFERASE"/>
    <property type="match status" value="1"/>
</dbReference>
<feature type="binding site" evidence="16">
    <location>
        <position position="88"/>
    </location>
    <ligand>
        <name>Zn(2+)</name>
        <dbReference type="ChEBI" id="CHEBI:29105"/>
    </ligand>
</feature>
<dbReference type="PROSITE" id="PS00374">
    <property type="entry name" value="MGMT"/>
    <property type="match status" value="1"/>
</dbReference>
<dbReference type="SMART" id="SM00342">
    <property type="entry name" value="HTH_ARAC"/>
    <property type="match status" value="1"/>
</dbReference>
<dbReference type="Gene3D" id="1.10.10.60">
    <property type="entry name" value="Homeodomain-like"/>
    <property type="match status" value="1"/>
</dbReference>
<dbReference type="InterPro" id="IPR016221">
    <property type="entry name" value="Bifunct_regulatory_prot_Ada"/>
</dbReference>
<proteinExistence type="inferred from homology"/>
<dbReference type="GO" id="GO:0006307">
    <property type="term" value="P:DNA alkylation repair"/>
    <property type="evidence" value="ECO:0007669"/>
    <property type="project" value="UniProtKB-ARBA"/>
</dbReference>
<dbReference type="NCBIfam" id="TIGR00589">
    <property type="entry name" value="ogt"/>
    <property type="match status" value="1"/>
</dbReference>
<dbReference type="GO" id="GO:0008270">
    <property type="term" value="F:zinc ion binding"/>
    <property type="evidence" value="ECO:0007669"/>
    <property type="project" value="InterPro"/>
</dbReference>
<dbReference type="PROSITE" id="PS01124">
    <property type="entry name" value="HTH_ARAC_FAMILY_2"/>
    <property type="match status" value="1"/>
</dbReference>
<dbReference type="GO" id="GO:0032259">
    <property type="term" value="P:methylation"/>
    <property type="evidence" value="ECO:0007669"/>
    <property type="project" value="UniProtKB-KW"/>
</dbReference>
<evidence type="ECO:0000313" key="19">
    <source>
        <dbReference type="Proteomes" id="UP000002033"/>
    </source>
</evidence>
<keyword evidence="7" id="KW-0805">Transcription regulation</keyword>
<accession>D8JR04</accession>
<keyword evidence="8" id="KW-0238">DNA-binding</keyword>